<dbReference type="EMBL" id="JAVDTF010000002">
    <property type="protein sequence ID" value="MDR6783677.1"/>
    <property type="molecule type" value="Genomic_DNA"/>
</dbReference>
<comment type="caution">
    <text evidence="1">The sequence shown here is derived from an EMBL/GenBank/DDBJ whole genome shotgun (WGS) entry which is preliminary data.</text>
</comment>
<gene>
    <name evidence="1" type="ORF">J2X78_002242</name>
</gene>
<accession>A0ACC6KWY5</accession>
<reference evidence="1" key="1">
    <citation type="submission" date="2023-07" db="EMBL/GenBank/DDBJ databases">
        <title>Sorghum-associated microbial communities from plants grown in Nebraska, USA.</title>
        <authorList>
            <person name="Schachtman D."/>
        </authorList>
    </citation>
    <scope>NUCLEOTIDE SEQUENCE</scope>
    <source>
        <strain evidence="1">2697</strain>
    </source>
</reference>
<name>A0ACC6KWY5_9SPHI</name>
<evidence type="ECO:0000313" key="2">
    <source>
        <dbReference type="Proteomes" id="UP001246858"/>
    </source>
</evidence>
<dbReference type="Proteomes" id="UP001246858">
    <property type="component" value="Unassembled WGS sequence"/>
</dbReference>
<organism evidence="1 2">
    <name type="scientific">Pedobacter africanus</name>
    <dbReference type="NCBI Taxonomy" id="151894"/>
    <lineage>
        <taxon>Bacteria</taxon>
        <taxon>Pseudomonadati</taxon>
        <taxon>Bacteroidota</taxon>
        <taxon>Sphingobacteriia</taxon>
        <taxon>Sphingobacteriales</taxon>
        <taxon>Sphingobacteriaceae</taxon>
        <taxon>Pedobacter</taxon>
    </lineage>
</organism>
<keyword evidence="2" id="KW-1185">Reference proteome</keyword>
<protein>
    <submittedName>
        <fullName evidence="1">Uncharacterized protein</fullName>
    </submittedName>
</protein>
<sequence>MLFGLWSDYYYLAIPLQILTIVHALKTGRRQWLYLLIFLPLIGAVIYFFMELLPEINSGSFFKNIQRYFFPNQKIKEWERKVQISDNITNKLGLSNAYAEQKHYDKAIALSLSCLDGLYSDDPGILLQLARQYFYNGQYKESLEYFDKLNEKNSSRFGVQEDELLYVRAQEGIGANELADAGYQRIIRVHHSLEGRYYYGLFLKKQQKKPEARAQFQAVREEIKLLPRYLRRRNAQWARKSLKELLSLKS</sequence>
<proteinExistence type="predicted"/>
<evidence type="ECO:0000313" key="1">
    <source>
        <dbReference type="EMBL" id="MDR6783677.1"/>
    </source>
</evidence>